<accession>A0A853AGA6</accession>
<dbReference type="InterPro" id="IPR028973">
    <property type="entry name" value="PhnB-like"/>
</dbReference>
<dbReference type="InterPro" id="IPR029068">
    <property type="entry name" value="Glyas_Bleomycin-R_OHBP_Dase"/>
</dbReference>
<keyword evidence="3" id="KW-1185">Reference proteome</keyword>
<dbReference type="PANTHER" id="PTHR33990:SF2">
    <property type="entry name" value="PHNB-LIKE DOMAIN-CONTAINING PROTEIN"/>
    <property type="match status" value="1"/>
</dbReference>
<gene>
    <name evidence="2" type="ORF">HNR68_002222</name>
</gene>
<dbReference type="GO" id="GO:0032259">
    <property type="term" value="P:methylation"/>
    <property type="evidence" value="ECO:0007669"/>
    <property type="project" value="UniProtKB-KW"/>
</dbReference>
<keyword evidence="2" id="KW-0489">Methyltransferase</keyword>
<protein>
    <submittedName>
        <fullName evidence="2">Putative 3-demethylubiquinone-9 3-methyltransferase (Glyoxalase superfamily)</fullName>
    </submittedName>
</protein>
<dbReference type="GO" id="GO:0008168">
    <property type="term" value="F:methyltransferase activity"/>
    <property type="evidence" value="ECO:0007669"/>
    <property type="project" value="UniProtKB-KW"/>
</dbReference>
<keyword evidence="2" id="KW-0808">Transferase</keyword>
<evidence type="ECO:0000313" key="3">
    <source>
        <dbReference type="Proteomes" id="UP000587002"/>
    </source>
</evidence>
<dbReference type="InterPro" id="IPR009725">
    <property type="entry name" value="3_dmu_93_MTrfase"/>
</dbReference>
<dbReference type="EMBL" id="JACCFJ010000001">
    <property type="protein sequence ID" value="NYI83592.1"/>
    <property type="molecule type" value="Genomic_DNA"/>
</dbReference>
<sequence length="161" mass="17314">MSSREAEIAEIAQKTTPNLWCDTEADEAAHHCASLFEDSRVVRVLRCTEAGPGESGTVVAVQFELAGQRFVGINGGPLFRFTEAVSLEVRCAAQEEVDRLREQLGEGGEHGPCGWVADRCGLSWQVVPNRLHELITDPDEAKVARVTKAVLGTGKLEAAAG</sequence>
<dbReference type="AlphaFoldDB" id="A0A853AGA6"/>
<evidence type="ECO:0000259" key="1">
    <source>
        <dbReference type="Pfam" id="PF06983"/>
    </source>
</evidence>
<comment type="caution">
    <text evidence="2">The sequence shown here is derived from an EMBL/GenBank/DDBJ whole genome shotgun (WGS) entry which is preliminary data.</text>
</comment>
<feature type="domain" description="PhnB-like" evidence="1">
    <location>
        <begin position="13"/>
        <end position="127"/>
    </location>
</feature>
<dbReference type="RefSeq" id="WP_343050064.1">
    <property type="nucleotide sequence ID" value="NZ_BAABFH010000001.1"/>
</dbReference>
<dbReference type="Gene3D" id="3.10.180.10">
    <property type="entry name" value="2,3-Dihydroxybiphenyl 1,2-Dioxygenase, domain 1"/>
    <property type="match status" value="1"/>
</dbReference>
<evidence type="ECO:0000313" key="2">
    <source>
        <dbReference type="EMBL" id="NYI83592.1"/>
    </source>
</evidence>
<name>A0A853AGA6_9PSEU</name>
<dbReference type="CDD" id="cd06588">
    <property type="entry name" value="PhnB_like"/>
    <property type="match status" value="1"/>
</dbReference>
<reference evidence="2 3" key="1">
    <citation type="submission" date="2020-07" db="EMBL/GenBank/DDBJ databases">
        <title>Sequencing the genomes of 1000 actinobacteria strains.</title>
        <authorList>
            <person name="Klenk H.-P."/>
        </authorList>
    </citation>
    <scope>NUCLEOTIDE SEQUENCE [LARGE SCALE GENOMIC DNA]</scope>
    <source>
        <strain evidence="2 3">DSM 44065</strain>
    </source>
</reference>
<dbReference type="Proteomes" id="UP000587002">
    <property type="component" value="Unassembled WGS sequence"/>
</dbReference>
<keyword evidence="2" id="KW-0830">Ubiquinone</keyword>
<dbReference type="PIRSF" id="PIRSF021700">
    <property type="entry name" value="3_dmu_93_MTrfase"/>
    <property type="match status" value="1"/>
</dbReference>
<dbReference type="SUPFAM" id="SSF54593">
    <property type="entry name" value="Glyoxalase/Bleomycin resistance protein/Dihydroxybiphenyl dioxygenase"/>
    <property type="match status" value="1"/>
</dbReference>
<dbReference type="PANTHER" id="PTHR33990">
    <property type="entry name" value="PROTEIN YJDN-RELATED"/>
    <property type="match status" value="1"/>
</dbReference>
<proteinExistence type="predicted"/>
<organism evidence="2 3">
    <name type="scientific">Saccharopolyspora hordei</name>
    <dbReference type="NCBI Taxonomy" id="1838"/>
    <lineage>
        <taxon>Bacteria</taxon>
        <taxon>Bacillati</taxon>
        <taxon>Actinomycetota</taxon>
        <taxon>Actinomycetes</taxon>
        <taxon>Pseudonocardiales</taxon>
        <taxon>Pseudonocardiaceae</taxon>
        <taxon>Saccharopolyspora</taxon>
    </lineage>
</organism>
<dbReference type="Pfam" id="PF06983">
    <property type="entry name" value="3-dmu-9_3-mt"/>
    <property type="match status" value="1"/>
</dbReference>